<protein>
    <submittedName>
        <fullName evidence="2">Uncharacterized protein</fullName>
    </submittedName>
</protein>
<sequence>MAAAMTSASGGRRLAADWAVLGKRPGEVMGYEVLDGSLPRDRAAHYLWGSQTATPEGDRRDGPDALPWRVFLSSAEGEPAAVAGRVETRWDGVRDGTGQPSLTSCLALLDWAAAVGARATWTTLDRAAAAAPWPVPGRDPRTAGESGLTLDLLPASVQELADTVDRLGFDWASGVAALLLDGRQVVITLPAGAEPPDVSRRVLILDAVCALLPYGCRVWLSAATWAGHRAEHRLSLVFAPRARATQLEVALHGAVPREPAGATARTYLAELRRLRAKTGATAELVAHLLRLAKPLPFSESAVALSRLREIDLMDAVLAEIAEGRGDPARAVYVLERQSAGQQDAKIRDLLLFLARCATRTEAPQDAAAARTWLVANWPPGLSGCLGAELGTEPPSESSFGRAVGWLRLAREAGGRATEAFAELLGSVLTAEQPAHARNWAAWRAQLITKAQRDFGVEAEVADPFLVNSADMGLEWVSVGVKDNRLDAQVVERLVHRPAGAPSASGSWPRFVAAIAGLLPSGEARREDAEAFAALGERAWRTALDLADLYHRGQVLDLLWNPLLDVATGAGAEDRAQLARRVHRLAPAEADLAPELAATADLLETGGTSLPRLPRTRASRERYVEALSHRLDHPRAYGEIEHAVLSALLGPPQQPPPGTALETLADLVARRPGLRMPVLDEVAERLRTHDAWLEAELPGDWTDELGRRAGMQWLPALMSLRELVRTDPAPDRLSDAVRRATAGESLSPRTLRELDPWMRSQRSVMVDALAERLEREAPGRSLGTQLYLAIRTGTYGREVQERMRAYADAEFARLARATALWRGPSGGRGATGGGGGSARPSGHAGAGGPARPVPGQGAPPPPPHHPRPPAVPPPHGSQAPALPQAHAAD</sequence>
<evidence type="ECO:0000313" key="3">
    <source>
        <dbReference type="Proteomes" id="UP000034196"/>
    </source>
</evidence>
<feature type="compositionally biased region" description="Gly residues" evidence="1">
    <location>
        <begin position="823"/>
        <end position="836"/>
    </location>
</feature>
<feature type="compositionally biased region" description="Pro residues" evidence="1">
    <location>
        <begin position="856"/>
        <end position="874"/>
    </location>
</feature>
<comment type="caution">
    <text evidence="2">The sequence shown here is derived from an EMBL/GenBank/DDBJ whole genome shotgun (WGS) entry which is preliminary data.</text>
</comment>
<dbReference type="STRING" id="1428628.WN71_018680"/>
<gene>
    <name evidence="2" type="ORF">WN71_018680</name>
</gene>
<feature type="region of interest" description="Disordered" evidence="1">
    <location>
        <begin position="821"/>
        <end position="888"/>
    </location>
</feature>
<organism evidence="2 3">
    <name type="scientific">Streptomyces mangrovisoli</name>
    <dbReference type="NCBI Taxonomy" id="1428628"/>
    <lineage>
        <taxon>Bacteria</taxon>
        <taxon>Bacillati</taxon>
        <taxon>Actinomycetota</taxon>
        <taxon>Actinomycetes</taxon>
        <taxon>Kitasatosporales</taxon>
        <taxon>Streptomycetaceae</taxon>
        <taxon>Streptomyces</taxon>
    </lineage>
</organism>
<evidence type="ECO:0000313" key="2">
    <source>
        <dbReference type="EMBL" id="OIJ66345.1"/>
    </source>
</evidence>
<feature type="non-terminal residue" evidence="2">
    <location>
        <position position="888"/>
    </location>
</feature>
<name>A0A1J4NV20_9ACTN</name>
<reference evidence="2" key="1">
    <citation type="submission" date="2016-10" db="EMBL/GenBank/DDBJ databases">
        <title>Genome sequence of Streptomyces mangrovisoli MUSC 149.</title>
        <authorList>
            <person name="Lee L.-H."/>
            <person name="Ser H.-L."/>
        </authorList>
    </citation>
    <scope>NUCLEOTIDE SEQUENCE [LARGE SCALE GENOMIC DNA]</scope>
    <source>
        <strain evidence="2">MUSC 149</strain>
    </source>
</reference>
<dbReference type="Proteomes" id="UP000034196">
    <property type="component" value="Unassembled WGS sequence"/>
</dbReference>
<keyword evidence="3" id="KW-1185">Reference proteome</keyword>
<dbReference type="AlphaFoldDB" id="A0A1J4NV20"/>
<dbReference type="EMBL" id="LAVA02000041">
    <property type="protein sequence ID" value="OIJ66345.1"/>
    <property type="molecule type" value="Genomic_DNA"/>
</dbReference>
<proteinExistence type="predicted"/>
<accession>A0A1J4NV20</accession>
<evidence type="ECO:0000256" key="1">
    <source>
        <dbReference type="SAM" id="MobiDB-lite"/>
    </source>
</evidence>
<feature type="compositionally biased region" description="Low complexity" evidence="1">
    <location>
        <begin position="837"/>
        <end position="855"/>
    </location>
</feature>